<organism evidence="2 3">
    <name type="scientific">Trichonephila clavata</name>
    <name type="common">Joro spider</name>
    <name type="synonym">Nephila clavata</name>
    <dbReference type="NCBI Taxonomy" id="2740835"/>
    <lineage>
        <taxon>Eukaryota</taxon>
        <taxon>Metazoa</taxon>
        <taxon>Ecdysozoa</taxon>
        <taxon>Arthropoda</taxon>
        <taxon>Chelicerata</taxon>
        <taxon>Arachnida</taxon>
        <taxon>Araneae</taxon>
        <taxon>Araneomorphae</taxon>
        <taxon>Entelegynae</taxon>
        <taxon>Araneoidea</taxon>
        <taxon>Nephilidae</taxon>
        <taxon>Trichonephila</taxon>
    </lineage>
</organism>
<feature type="chain" id="PRO_5036493715" description="SMB domain-containing protein" evidence="1">
    <location>
        <begin position="19"/>
        <end position="339"/>
    </location>
</feature>
<keyword evidence="1" id="KW-0732">Signal</keyword>
<name>A0A8X6LLW7_TRICU</name>
<dbReference type="OrthoDB" id="6421278at2759"/>
<reference evidence="2" key="1">
    <citation type="submission" date="2020-07" db="EMBL/GenBank/DDBJ databases">
        <title>Multicomponent nature underlies the extraordinary mechanical properties of spider dragline silk.</title>
        <authorList>
            <person name="Kono N."/>
            <person name="Nakamura H."/>
            <person name="Mori M."/>
            <person name="Yoshida Y."/>
            <person name="Ohtoshi R."/>
            <person name="Malay A.D."/>
            <person name="Moran D.A.P."/>
            <person name="Tomita M."/>
            <person name="Numata K."/>
            <person name="Arakawa K."/>
        </authorList>
    </citation>
    <scope>NUCLEOTIDE SEQUENCE</scope>
</reference>
<evidence type="ECO:0000256" key="1">
    <source>
        <dbReference type="SAM" id="SignalP"/>
    </source>
</evidence>
<evidence type="ECO:0008006" key="4">
    <source>
        <dbReference type="Google" id="ProtNLM"/>
    </source>
</evidence>
<keyword evidence="3" id="KW-1185">Reference proteome</keyword>
<feature type="signal peptide" evidence="1">
    <location>
        <begin position="1"/>
        <end position="18"/>
    </location>
</feature>
<gene>
    <name evidence="2" type="primary">AVEN_190165_1</name>
    <name evidence="2" type="ORF">TNCT_340911</name>
</gene>
<dbReference type="Proteomes" id="UP000887116">
    <property type="component" value="Unassembled WGS sequence"/>
</dbReference>
<dbReference type="EMBL" id="BMAO01016937">
    <property type="protein sequence ID" value="GFR12264.1"/>
    <property type="molecule type" value="Genomic_DNA"/>
</dbReference>
<accession>A0A8X6LLW7</accession>
<sequence>MNLLPILSLYATYAVGFALEEQVVPGSCSKKCQKDSEKPDATQDFLLQCSCSSSCSKYRDCCFDSPYRDETTSSKTWYNLCLSLSSVGRFQAIGKCPKSWDHSSRFCSESIGHLPPVTSLASGTTYASIFCAICHGDYNKLKIWNAQLRCCPEHENLEDRRYAYRFGHFWSLAPGRKKCLCTYVAHYNDTSFTKDLELRQCDKSHEISKCSSSWKDESVQDLCRSFLDPVYVGHKIYRNLYCARCNYERLDQAKCMPTIVDRKLSEGSNISEILQHCVSNHMRACVHYLTHFGRGNSYSFSNLLNIREVACMPPTGKRCCDDEQYDFRSKRCRKIVMDY</sequence>
<protein>
    <recommendedName>
        <fullName evidence="4">SMB domain-containing protein</fullName>
    </recommendedName>
</protein>
<proteinExistence type="predicted"/>
<dbReference type="AlphaFoldDB" id="A0A8X6LLW7"/>
<comment type="caution">
    <text evidence="2">The sequence shown here is derived from an EMBL/GenBank/DDBJ whole genome shotgun (WGS) entry which is preliminary data.</text>
</comment>
<evidence type="ECO:0000313" key="3">
    <source>
        <dbReference type="Proteomes" id="UP000887116"/>
    </source>
</evidence>
<evidence type="ECO:0000313" key="2">
    <source>
        <dbReference type="EMBL" id="GFR12264.1"/>
    </source>
</evidence>